<dbReference type="GO" id="GO:0045735">
    <property type="term" value="F:nutrient reservoir activity"/>
    <property type="evidence" value="ECO:0007669"/>
    <property type="project" value="UniProtKB-KW"/>
</dbReference>
<reference evidence="9 10" key="1">
    <citation type="submission" date="2017-06" db="EMBL/GenBank/DDBJ databases">
        <title>A platform for efficient transgenesis in Macrostomum lignano, a flatworm model organism for stem cell research.</title>
        <authorList>
            <person name="Berezikov E."/>
        </authorList>
    </citation>
    <scope>NUCLEOTIDE SEQUENCE [LARGE SCALE GENOMIC DNA]</scope>
    <source>
        <strain evidence="9">DV1</strain>
        <tissue evidence="9">Whole organism</tissue>
    </source>
</reference>
<comment type="caution">
    <text evidence="9">The sequence shown here is derived from an EMBL/GenBank/DDBJ whole genome shotgun (WGS) entry which is preliminary data.</text>
</comment>
<evidence type="ECO:0000259" key="7">
    <source>
        <dbReference type="PROSITE" id="PS51211"/>
    </source>
</evidence>
<keyword evidence="2" id="KW-0758">Storage protein</keyword>
<dbReference type="SMART" id="SM00638">
    <property type="entry name" value="LPD_N"/>
    <property type="match status" value="1"/>
</dbReference>
<dbReference type="InterPro" id="IPR015255">
    <property type="entry name" value="Vitellinogen_open_b-sht"/>
</dbReference>
<dbReference type="SUPFAM" id="SSF56968">
    <property type="entry name" value="Lipovitellin-phosvitin complex, beta-sheet shell regions"/>
    <property type="match status" value="2"/>
</dbReference>
<dbReference type="InterPro" id="IPR050733">
    <property type="entry name" value="Vitellogenin/Apolipophorin"/>
</dbReference>
<dbReference type="SUPFAM" id="SSF48431">
    <property type="entry name" value="Lipovitellin-phosvitin complex, superhelical domain"/>
    <property type="match status" value="1"/>
</dbReference>
<dbReference type="Proteomes" id="UP000215902">
    <property type="component" value="Unassembled WGS sequence"/>
</dbReference>
<sequence length="3662" mass="412848">MQPALSSLLAFSYLETLWHCPSFMDIKTLLVLSCILAAAQARPAAVASSTSCSLRCSGRNFWTGYTAGTTLQYEFEQKVELKSGLSQDKSVLMQVKGRANFEVHSDCEMVLTVDIQNTKSSKAPAEATTMETKSLPKALVDALKAPLRFAFEDGRVGGMCPGSAETRASLNFKRGLLSQLHMSIDQPNQEAKVRENDVLGNCWTVYKQLSSNKVEKTKDLSSCTNNFEVFPRMGVKYEAPDSSTQWPTVVDGTLKCIIELDGESMVIKENICEENRILDNSLGERRQGERVKVETSLRFKQKLDSLASALFEISDRSDLKHQHKTGDSCHDSKAWFEEDVFHSGNECLEKKLPTSGVASTDFKELAKQTFEELCQETRGNEMLNSTAAKYVDAIKYMRGITSQSDFDALFNWGKTGYCTDNSMFKVLLYSALPTVGTRISVKVMLNQLKESDAMSPEPATSNWLVKGIAMMPHPTPEIISDVLNYTRKVQAEAMMPTKDAPLALAAVTGRYCAINTDCESNEAVSSVLTFYSDALGTNCSKLASASDDPFNSGVENAFTALLSIGNIGRAKGGASVLIGCGENSNLSLVNRAFALRSLRRFPSLSNDELMRLGRLIGSKDLDSELRITAYQAMVRYTDAAFWSDERAITKLSELMRDDMEDINVQRYIYSHLSRWMKKQSRLTDSYTVSAILRDFERKVVRTSNVQGLLVSGNWVKKFKNPSMKSKIELESNLIYSSTSFMPRFVNLNFTVESPLSAEAINMFELGVRTEGMESTMQQLYNSLSGRDRMRVRKRRQADGPELTDEQKQYQMKALKQRFDFFTRQNGMELTHINFDEAILSAVPAIMKSVDLQNLQGLLQEKLSNFNFDQNTQLAGTQMESTISIPTISGFPILLKKEVHYLLNMVLKQEFRMPSMLEMNMGFEAQPSGSVYMARTVTVDAGFERAGLRSRTSGVTSLGVKLNLDADFSDLNDIKFSYKVDPLKKRQKILELKTDVQFLQHRGPSNVIENPVLSELTPVTVKCFTPASVKLFGRKMCLETNFERTYNPMEYVRQNPGSFRLYIDKNDTLGVYEATLRLKIEGRNANFTALLGDQVSPDRHAKFQFILTRSEGLRKIVLELANPVLPIKWESENRANGEKSDVSVALKFGQTDYEFRGTRSRDEDGSSKLEGDFYRKDKERQKLNIVTKFQSFGILPLFQFDFAVTTTDNNKLTFSHLSKYEPGNFQLTFLASHEKENSVLTSINSRLECTSVSGERNTRTFAYNTEVVNKNGKNFLHTFTIRVDRLPKAASDQFQSTVSVIHKFNYGVTKQRSALDVEANLSLEETIRPSQLYKAIGSGSIQYGPSSNRKTATLTKLRFVFGEDDVIDEHYNTKTFLVEYAADLDGSQSAAFVALQVLPWDNWRTDNQCIYLKFNASQMTGSESQRHAFELRHSSGYSRAGSSSSYALVQVAKMVYSNNVLLDLEHKLYSIPTSSPSKTVFGHHLNATAFNDQSFLIKNEYSVEMPDADMNQVIRVSTAVAVNQQKMLQINQSVSVRPETRRAEYKLDYKFNEYTSFSMTMYAQDYSMDDRRRSAMEIASYLRSARRDFKIERLLVLVKNFIYQIKVENGFKFDTPSTSIQVTNYVDMTVTKGVMLNISRIIRSDGVSFNKSLLLFKELDLSDRLYRRVYKVNVKNNDWEKLFTFETKFKRSSNPELSISFARVSLLGSQRKDYNITSVGRFIPQVERWGQVAVQLNITQLNQDEIYFKSSLGVTVDTDPMGVPNPALNVSFNIAMPGSGAFKTIYNLGLQKSGAGQSPGAIFLSNLTIQNTFEFIPFLSYKGINSFSSDRNQPFNLVVQKTLDGNDLINIQTRLNSQQLYIGVKSDRLPLREVSYNATYNEDTDGFITYVSKIRFWVLRWDIGLKDNGRFKVTGRNDDVLFATVYSGNMEFEGLEALIGTDFTIDRLDYNGKLEAKSTGEFDTNMELIKVQGTTTENLGLVSAKLSYWPFEISSQFKTPLWNVGQYGFNISAGPKEPENGFRFKAWVASPAKQSALKYWHTYTQGQTFEVNSEAELTSDHLLPASSDGIKSTLKVTGSSMFDYTYSMNVTTPFPSAQRMQTDSTYNNDRQTLVFSYKRNDVDYKIFDFQRNVRVSDTGARLINTSFSVNPFDQSQIMAINMDAVIGSDYLLGMEFRKGGLKYAAFDLVYITSGSTYPQLSRLGVPGANLGFDLSLSTNSRFYLLRTGDNTNGEWKMKFAMSESAKAETSVTLADGRVTAGSGEIFGKSVTFSSPAEGSIQVTVASEGGTNTITWTSSKDGNVLRNLQIRFSIGEKSSCVSYTRQGQQVDVQYGSCDTPNTIKLTYQVSDFWEISKAKVQVTIEHKTNSGANTKLYVLPGLSLPLTTLSEIPFNAFVDVNNEERKGNVSFTSESQSIELLQEYDMSNFPTAMQFKRVINFRGRPTESEIINYDTSAKTVDVQLLMDGVYKLVISKTQISLEVNRAFTAGVTYTEEAATEKKMIEFKGEWRPRPGSVPSFLRLWRQKIDGGYQYALQFQAQSGKDITVASDVTNYRYTSDEFGMDISTRLSSSLIEKLRSANSVIKFSYIQDPTNKNYTINYQETFTTDSVVYYELESVFKGQEKRFPSTLRVASVGGYILADFSYSFDPESYVRFSLDKFYSNRNSYLAEYRSKDASAHVGSYWRDFSLEISSPRRQLYLSESCKLLENGTVQTEIQAYLNKRNMEGFTAVLNKDFTVPNVYKRTLRLTLPTRTVGYDRVMKTEGISLGYNLTVFWDMQTGLEKKITIQFNREKEQRASGYYYYHKLGMAAPFLKNKITKELRYESSAKEFQFSVTHAQESSDSVTIAMNGQKYWDPVRSAMQREVNISFAQQKGDVKANARIIINSKKLSNSKVYSNSKYMTEVNIYATVPTKSIDSHVRIRSVPFEEFTFACNHGATISYRYFKGFERSRLSLFVSDSNKDAGQLTVTCDRVKSVWEATLDTGKGYMNPKSPLSFPFYKPTKVMIKASAGLSNNRKKIHFGALNGEMAMDSSMKLWKPETIPAEIDFFFVGAQLNNDNTLGYASHWRIRQQTKKSPFTVAKEVLVDPWAKTTNLPISIGTINSLMRPVKQSQADNINTDVVLDMLTSISSNDIDSLNRWALKARENNEFMSNTIGKAMVSAFYVCKGGVEAWLSMIQTSQYTNALPAIDSGIRSGISWLSDTASRALSRIPVARIWSSVLSMTKYFTDQIGAYFSSCVEMLDNYIRTRISSLTASSSSSVFSVMYNALASVFPVSDRYEKMSRVAQEYSTCIQTAAEELISQFAKVVQPILVNTLGALPKVYDFFDNLAYERSQWRGYVSDLIKACRNNGNSIEQKMSSQTAYSRNLAESAVLLLDGYYGRAIKQFFNTDANEVRVWRLSCDQKCMDGGSFAAINGTVYLPFPAIAFPEQSNQYERYLPPFYSYSPWWQKLKYNLNARAAGTMEKYFGRYSVSGMLLRVLQPSHRTATVGEDSISTFGGIMLRNLSPCRYLLAHDFLNGDFSIYATYTWNGSRRRLGDLLIRIGNRRIFITNTKKVRVDGSIDLPENGRIELDNPKLVIISSSYSQNLYLEIDTEIRGVLKVSSYESGDIKIDVHPLYHGRINGAFGNMDGNQFNDLHGGSASDHMRLWNAGMCVMAAPSK</sequence>
<evidence type="ECO:0000256" key="1">
    <source>
        <dbReference type="ARBA" id="ARBA00022729"/>
    </source>
</evidence>
<dbReference type="Gene3D" id="2.20.80.10">
    <property type="entry name" value="Lipovitellin-phosvitin complex, chain A, domain 4"/>
    <property type="match status" value="1"/>
</dbReference>
<feature type="chain" id="PRO_5012130902" description="Vitellogenin domain-containing protein" evidence="6">
    <location>
        <begin position="42"/>
        <end position="3662"/>
    </location>
</feature>
<dbReference type="InterPro" id="IPR001846">
    <property type="entry name" value="VWF_type-D"/>
</dbReference>
<keyword evidence="4" id="KW-0325">Glycoprotein</keyword>
<evidence type="ECO:0000313" key="9">
    <source>
        <dbReference type="EMBL" id="PAA84680.1"/>
    </source>
</evidence>
<dbReference type="InterPro" id="IPR001747">
    <property type="entry name" value="Vitellogenin_N"/>
</dbReference>
<dbReference type="InterPro" id="IPR011030">
    <property type="entry name" value="Lipovitellin_superhlx_dom"/>
</dbReference>
<feature type="domain" description="Vitellogenin" evidence="7">
    <location>
        <begin position="65"/>
        <end position="745"/>
    </location>
</feature>
<gene>
    <name evidence="9" type="ORF">BOX15_Mlig024341g3</name>
</gene>
<evidence type="ECO:0000259" key="8">
    <source>
        <dbReference type="PROSITE" id="PS51233"/>
    </source>
</evidence>
<evidence type="ECO:0000256" key="3">
    <source>
        <dbReference type="ARBA" id="ARBA00023157"/>
    </source>
</evidence>
<evidence type="ECO:0000256" key="5">
    <source>
        <dbReference type="PROSITE-ProRule" id="PRU00557"/>
    </source>
</evidence>
<proteinExistence type="predicted"/>
<evidence type="ECO:0000256" key="2">
    <source>
        <dbReference type="ARBA" id="ARBA00022761"/>
    </source>
</evidence>
<feature type="signal peptide" evidence="6">
    <location>
        <begin position="1"/>
        <end position="41"/>
    </location>
</feature>
<dbReference type="STRING" id="282301.A0A267GF58"/>
<dbReference type="Pfam" id="PF01347">
    <property type="entry name" value="Vitellogenin_N"/>
    <property type="match status" value="1"/>
</dbReference>
<comment type="caution">
    <text evidence="5">Lacks conserved residue(s) required for the propagation of feature annotation.</text>
</comment>
<dbReference type="Gene3D" id="2.20.50.20">
    <property type="entry name" value="Lipovitellin. Chain A, domain 3"/>
    <property type="match status" value="1"/>
</dbReference>
<organism evidence="9 10">
    <name type="scientific">Macrostomum lignano</name>
    <dbReference type="NCBI Taxonomy" id="282301"/>
    <lineage>
        <taxon>Eukaryota</taxon>
        <taxon>Metazoa</taxon>
        <taxon>Spiralia</taxon>
        <taxon>Lophotrochozoa</taxon>
        <taxon>Platyhelminthes</taxon>
        <taxon>Rhabditophora</taxon>
        <taxon>Macrostomorpha</taxon>
        <taxon>Macrostomida</taxon>
        <taxon>Macrostomidae</taxon>
        <taxon>Macrostomum</taxon>
    </lineage>
</organism>
<dbReference type="PROSITE" id="PS51211">
    <property type="entry name" value="VITELLOGENIN"/>
    <property type="match status" value="1"/>
</dbReference>
<keyword evidence="10" id="KW-1185">Reference proteome</keyword>
<evidence type="ECO:0008006" key="11">
    <source>
        <dbReference type="Google" id="ProtNLM"/>
    </source>
</evidence>
<dbReference type="Gene3D" id="1.25.10.20">
    <property type="entry name" value="Vitellinogen, superhelical"/>
    <property type="match status" value="1"/>
</dbReference>
<evidence type="ECO:0000313" key="10">
    <source>
        <dbReference type="Proteomes" id="UP000215902"/>
    </source>
</evidence>
<accession>A0A267GF58</accession>
<dbReference type="Pfam" id="PF00094">
    <property type="entry name" value="VWD"/>
    <property type="match status" value="1"/>
</dbReference>
<dbReference type="InterPro" id="IPR015817">
    <property type="entry name" value="Vitellinogen_open_b-sht_sub1"/>
</dbReference>
<dbReference type="Pfam" id="PF09172">
    <property type="entry name" value="Vit_open_b-sht"/>
    <property type="match status" value="1"/>
</dbReference>
<keyword evidence="1 6" id="KW-0732">Signal</keyword>
<protein>
    <recommendedName>
        <fullName evidence="11">Vitellogenin domain-containing protein</fullName>
    </recommendedName>
</protein>
<dbReference type="EMBL" id="NIVC01000364">
    <property type="protein sequence ID" value="PAA84680.1"/>
    <property type="molecule type" value="Genomic_DNA"/>
</dbReference>
<dbReference type="InterPro" id="IPR015819">
    <property type="entry name" value="Lipid_transp_b-sht_shell"/>
</dbReference>
<name>A0A267GF58_9PLAT</name>
<keyword evidence="3" id="KW-1015">Disulfide bond</keyword>
<dbReference type="PANTHER" id="PTHR23345">
    <property type="entry name" value="VITELLOGENIN-RELATED"/>
    <property type="match status" value="1"/>
</dbReference>
<dbReference type="Gene3D" id="2.30.230.10">
    <property type="entry name" value="Lipovitellin, beta-sheet shell regions, chain A"/>
    <property type="match status" value="1"/>
</dbReference>
<dbReference type="PANTHER" id="PTHR23345:SF15">
    <property type="entry name" value="VITELLOGENIN 1-RELATED"/>
    <property type="match status" value="1"/>
</dbReference>
<dbReference type="OrthoDB" id="6233594at2759"/>
<feature type="domain" description="VWFD" evidence="8">
    <location>
        <begin position="3486"/>
        <end position="3662"/>
    </location>
</feature>
<dbReference type="SMART" id="SM01169">
    <property type="entry name" value="DUF1943"/>
    <property type="match status" value="1"/>
</dbReference>
<dbReference type="PROSITE" id="PS51233">
    <property type="entry name" value="VWFD"/>
    <property type="match status" value="1"/>
</dbReference>
<evidence type="ECO:0000256" key="4">
    <source>
        <dbReference type="ARBA" id="ARBA00023180"/>
    </source>
</evidence>
<dbReference type="GO" id="GO:0005319">
    <property type="term" value="F:lipid transporter activity"/>
    <property type="evidence" value="ECO:0007669"/>
    <property type="project" value="InterPro"/>
</dbReference>
<evidence type="ECO:0000256" key="6">
    <source>
        <dbReference type="SAM" id="SignalP"/>
    </source>
</evidence>
<dbReference type="InterPro" id="IPR015816">
    <property type="entry name" value="Vitellinogen_b-sht_N"/>
</dbReference>